<proteinExistence type="predicted"/>
<feature type="compositionally biased region" description="Low complexity" evidence="1">
    <location>
        <begin position="285"/>
        <end position="308"/>
    </location>
</feature>
<sequence>MAARARQKPAIRPDPIQDRALQHQAEETRRERIIAVYAKIYGIAKLVMAVLAAYGAEIDESPSGIKFHIEQVESQMTEDSTSKLLETVEDLFYALYGGLNVEIANVQMCQNFQPDFQRNDRALMRYSGYPTAAAAAASGRQDCLPGPTHISMIFHACKRLLKSEEIYGQLDRELIHKYKAEYVEHAVEEYAADNSQGDHHRQDLLAYRRYIEKMISGPNSPYGGQWTGLNPIYRDAPGMVPALLLEKYLAFQTNDNEINEETYPQQHEYTEAAAATLAMRRSHSSTSLDSQLTTSSAATSFTTTSSSTNPHLSPRRCIEANREAAYAMLSGISVGEHRRLEGKRALRQYVRDQLCICFGYCSCAHKCTLKNVRVCPCSARMSVICDVEIAGGHNNGRQREKEVKESVVVVRDYRRREFESRAGRLARALFEGLCNGCGSGGGYGYGYDRYGNGDGNGNGGGGMSFFEVYMEIKAGAEVFRQEVVGYRRAMGL</sequence>
<feature type="region of interest" description="Disordered" evidence="1">
    <location>
        <begin position="1"/>
        <end position="24"/>
    </location>
</feature>
<evidence type="ECO:0000256" key="1">
    <source>
        <dbReference type="SAM" id="MobiDB-lite"/>
    </source>
</evidence>
<feature type="compositionally biased region" description="Basic and acidic residues" evidence="1">
    <location>
        <begin position="15"/>
        <end position="24"/>
    </location>
</feature>
<dbReference type="EMBL" id="PDNB01000012">
    <property type="protein sequence ID" value="PGH17121.1"/>
    <property type="molecule type" value="Genomic_DNA"/>
</dbReference>
<reference evidence="2 3" key="1">
    <citation type="submission" date="2017-10" db="EMBL/GenBank/DDBJ databases">
        <title>Comparative genomics in systemic dimorphic fungi from Ajellomycetaceae.</title>
        <authorList>
            <person name="Munoz J.F."/>
            <person name="Mcewen J.G."/>
            <person name="Clay O.K."/>
            <person name="Cuomo C.A."/>
        </authorList>
    </citation>
    <scope>NUCLEOTIDE SEQUENCE [LARGE SCALE GENOMIC DNA]</scope>
    <source>
        <strain evidence="2 3">UAMH5409</strain>
    </source>
</reference>
<dbReference type="Proteomes" id="UP000223968">
    <property type="component" value="Unassembled WGS sequence"/>
</dbReference>
<feature type="region of interest" description="Disordered" evidence="1">
    <location>
        <begin position="285"/>
        <end position="314"/>
    </location>
</feature>
<gene>
    <name evidence="2" type="ORF">AJ79_01259</name>
</gene>
<dbReference type="OrthoDB" id="4158501at2759"/>
<organism evidence="2 3">
    <name type="scientific">Helicocarpus griseus UAMH5409</name>
    <dbReference type="NCBI Taxonomy" id="1447875"/>
    <lineage>
        <taxon>Eukaryota</taxon>
        <taxon>Fungi</taxon>
        <taxon>Dikarya</taxon>
        <taxon>Ascomycota</taxon>
        <taxon>Pezizomycotina</taxon>
        <taxon>Eurotiomycetes</taxon>
        <taxon>Eurotiomycetidae</taxon>
        <taxon>Onygenales</taxon>
        <taxon>Ajellomycetaceae</taxon>
        <taxon>Helicocarpus</taxon>
    </lineage>
</organism>
<evidence type="ECO:0000313" key="3">
    <source>
        <dbReference type="Proteomes" id="UP000223968"/>
    </source>
</evidence>
<protein>
    <submittedName>
        <fullName evidence="2">Uncharacterized protein</fullName>
    </submittedName>
</protein>
<dbReference type="AlphaFoldDB" id="A0A2B7Y7T8"/>
<comment type="caution">
    <text evidence="2">The sequence shown here is derived from an EMBL/GenBank/DDBJ whole genome shotgun (WGS) entry which is preliminary data.</text>
</comment>
<keyword evidence="3" id="KW-1185">Reference proteome</keyword>
<accession>A0A2B7Y7T8</accession>
<name>A0A2B7Y7T8_9EURO</name>
<evidence type="ECO:0000313" key="2">
    <source>
        <dbReference type="EMBL" id="PGH17121.1"/>
    </source>
</evidence>
<dbReference type="STRING" id="1447875.A0A2B7Y7T8"/>